<gene>
    <name evidence="18" type="ORF">KAF25_004484</name>
</gene>
<evidence type="ECO:0000256" key="13">
    <source>
        <dbReference type="ARBA" id="ARBA00023180"/>
    </source>
</evidence>
<comment type="similarity">
    <text evidence="4">Belongs to the cytochrome c oxidase IV family.</text>
</comment>
<dbReference type="SUPFAM" id="SSF81406">
    <property type="entry name" value="Mitochondrial cytochrome c oxidase subunit IV"/>
    <property type="match status" value="1"/>
</dbReference>
<feature type="compositionally biased region" description="Polar residues" evidence="15">
    <location>
        <begin position="638"/>
        <end position="649"/>
    </location>
</feature>
<feature type="transmembrane region" description="Helical" evidence="16">
    <location>
        <begin position="441"/>
        <end position="463"/>
    </location>
</feature>
<keyword evidence="13" id="KW-0325">Glycoprotein</keyword>
<dbReference type="InterPro" id="IPR020846">
    <property type="entry name" value="MFS_dom"/>
</dbReference>
<feature type="transmembrane region" description="Helical" evidence="16">
    <location>
        <begin position="164"/>
        <end position="189"/>
    </location>
</feature>
<keyword evidence="9 16" id="KW-1133">Transmembrane helix</keyword>
<dbReference type="PROSITE" id="PS50850">
    <property type="entry name" value="MFS"/>
    <property type="match status" value="1"/>
</dbReference>
<evidence type="ECO:0000256" key="10">
    <source>
        <dbReference type="ARBA" id="ARBA00023002"/>
    </source>
</evidence>
<dbReference type="GO" id="GO:0045277">
    <property type="term" value="C:respiratory chain complex IV"/>
    <property type="evidence" value="ECO:0007669"/>
    <property type="project" value="InterPro"/>
</dbReference>
<dbReference type="Proteomes" id="UP000782241">
    <property type="component" value="Unassembled WGS sequence"/>
</dbReference>
<dbReference type="GO" id="GO:0016491">
    <property type="term" value="F:oxidoreductase activity"/>
    <property type="evidence" value="ECO:0007669"/>
    <property type="project" value="UniProtKB-KW"/>
</dbReference>
<keyword evidence="12 16" id="KW-0472">Membrane</keyword>
<evidence type="ECO:0000313" key="18">
    <source>
        <dbReference type="EMBL" id="KAG5662245.1"/>
    </source>
</evidence>
<dbReference type="CDD" id="cd00922">
    <property type="entry name" value="Cyt_c_Oxidase_IV"/>
    <property type="match status" value="1"/>
</dbReference>
<proteinExistence type="inferred from homology"/>
<evidence type="ECO:0000256" key="7">
    <source>
        <dbReference type="ARBA" id="ARBA00022792"/>
    </source>
</evidence>
<evidence type="ECO:0000259" key="17">
    <source>
        <dbReference type="PROSITE" id="PS50850"/>
    </source>
</evidence>
<dbReference type="EMBL" id="JAGPUO010000006">
    <property type="protein sequence ID" value="KAG5662245.1"/>
    <property type="molecule type" value="Genomic_DNA"/>
</dbReference>
<dbReference type="InterPro" id="IPR036639">
    <property type="entry name" value="Cyt_c_oxidase_su4_sf"/>
</dbReference>
<feature type="transmembrane region" description="Helical" evidence="16">
    <location>
        <begin position="596"/>
        <end position="618"/>
    </location>
</feature>
<evidence type="ECO:0000256" key="16">
    <source>
        <dbReference type="SAM" id="Phobius"/>
    </source>
</evidence>
<evidence type="ECO:0000256" key="8">
    <source>
        <dbReference type="ARBA" id="ARBA00022946"/>
    </source>
</evidence>
<name>A0A9P7HAY3_9HYPO</name>
<feature type="transmembrane region" description="Helical" evidence="16">
    <location>
        <begin position="382"/>
        <end position="403"/>
    </location>
</feature>
<evidence type="ECO:0000256" key="4">
    <source>
        <dbReference type="ARBA" id="ARBA00008135"/>
    </source>
</evidence>
<dbReference type="InterPro" id="IPR036259">
    <property type="entry name" value="MFS_trans_sf"/>
</dbReference>
<dbReference type="InterPro" id="IPR011701">
    <property type="entry name" value="MFS"/>
</dbReference>
<evidence type="ECO:0000256" key="9">
    <source>
        <dbReference type="ARBA" id="ARBA00022989"/>
    </source>
</evidence>
<dbReference type="SUPFAM" id="SSF103473">
    <property type="entry name" value="MFS general substrate transporter"/>
    <property type="match status" value="1"/>
</dbReference>
<evidence type="ECO:0000313" key="19">
    <source>
        <dbReference type="Proteomes" id="UP000782241"/>
    </source>
</evidence>
<keyword evidence="7" id="KW-0999">Mitochondrion inner membrane</keyword>
<dbReference type="Pfam" id="PF07690">
    <property type="entry name" value="MFS_1"/>
    <property type="match status" value="1"/>
</dbReference>
<feature type="transmembrane region" description="Helical" evidence="16">
    <location>
        <begin position="201"/>
        <end position="221"/>
    </location>
</feature>
<organism evidence="18 19">
    <name type="scientific">Fusarium avenaceum</name>
    <dbReference type="NCBI Taxonomy" id="40199"/>
    <lineage>
        <taxon>Eukaryota</taxon>
        <taxon>Fungi</taxon>
        <taxon>Dikarya</taxon>
        <taxon>Ascomycota</taxon>
        <taxon>Pezizomycotina</taxon>
        <taxon>Sordariomycetes</taxon>
        <taxon>Hypocreomycetidae</taxon>
        <taxon>Hypocreales</taxon>
        <taxon>Nectriaceae</taxon>
        <taxon>Fusarium</taxon>
        <taxon>Fusarium tricinctum species complex</taxon>
    </lineage>
</organism>
<sequence>MTHAEIDEQPPGSATPAPTVEYDLKRERDLEEASTSAEFDEPTVDELNVVNWDGPDDPANPQNWSMKRKTVTVIIVSSITFVTPLASSIFAPSIDQVMTEFHSTNEQLASFIVSVYLLGYCFGPLVIAPLSEMYGRLPLYHICNVLFIIFSVACALAPNLGGLIAFRLLAGLAGSCPLTIGAATLADIISKEKRGAAMSSWALGPLFGPVIGPIAGGYLSQAKSWRWSFWVVAIITGAITIMAFLFMRETYAYTILENKTKRLRKETGNPKLRSAFDKGTTTKELFSLAMVRPTKMLLFAPIVSLLSLYMALVYGYLYLLFTAMPTLFEGEYHFSRGSVGLSYLGIGTGSILGLFIAGATSDPLVRYLAKKNGGDVKPEYRLPFMFIACLLIPAGLFLFGWSAEKKTHWILPIIGTSFLGCGMIIVFMSISVYLVDAYVEYSASVIAASTVLRSLVGALLPLAGRSMYNSLGYGWGTSLLGFIAAAAIPFPLIFYKYGEKIRTSNLLRKSLVRSTPALASRAASTHAISNPTLANIEKRWEGMPLQEQAELWMALRDRMQSSWTDLTLQEKKAAYWIAFGPHGPRAVDPPGTNARIAWGVLIGVAASVGIFGAIRLAAKPAPYTMTQEYQEETNEFLKNQKSDPFTGITSPGYAGKGMVQSPPKAN</sequence>
<evidence type="ECO:0000256" key="6">
    <source>
        <dbReference type="ARBA" id="ARBA00022692"/>
    </source>
</evidence>
<dbReference type="FunFam" id="1.10.442.10:FF:000002">
    <property type="entry name" value="Cytochrome c oxidase subunit V"/>
    <property type="match status" value="1"/>
</dbReference>
<reference evidence="18" key="1">
    <citation type="submission" date="2021-04" db="EMBL/GenBank/DDBJ databases">
        <title>Draft genome of Fusarium avenaceum strain F156N33, isolated from an atmospheric sample in Virginia.</title>
        <authorList>
            <person name="Yang S."/>
            <person name="Vinatzer B.A."/>
            <person name="Coleman J."/>
        </authorList>
    </citation>
    <scope>NUCLEOTIDE SEQUENCE</scope>
    <source>
        <strain evidence="18">F156N33</strain>
    </source>
</reference>
<feature type="transmembrane region" description="Helical" evidence="16">
    <location>
        <begin position="409"/>
        <end position="434"/>
    </location>
</feature>
<dbReference type="Gene3D" id="1.20.1250.20">
    <property type="entry name" value="MFS general substrate transporter like domains"/>
    <property type="match status" value="1"/>
</dbReference>
<evidence type="ECO:0000256" key="1">
    <source>
        <dbReference type="ARBA" id="ARBA00004141"/>
    </source>
</evidence>
<dbReference type="GO" id="GO:0005743">
    <property type="term" value="C:mitochondrial inner membrane"/>
    <property type="evidence" value="ECO:0007669"/>
    <property type="project" value="UniProtKB-SubCell"/>
</dbReference>
<accession>A0A9P7HAY3</accession>
<protein>
    <recommendedName>
        <fullName evidence="14">Cytochrome c oxidase polypeptide V</fullName>
    </recommendedName>
</protein>
<keyword evidence="10" id="KW-0560">Oxidoreductase</keyword>
<feature type="transmembrane region" description="Helical" evidence="16">
    <location>
        <begin position="341"/>
        <end position="361"/>
    </location>
</feature>
<keyword evidence="19" id="KW-1185">Reference proteome</keyword>
<evidence type="ECO:0000256" key="12">
    <source>
        <dbReference type="ARBA" id="ARBA00023136"/>
    </source>
</evidence>
<feature type="region of interest" description="Disordered" evidence="15">
    <location>
        <begin position="638"/>
        <end position="666"/>
    </location>
</feature>
<keyword evidence="8" id="KW-0809">Transit peptide</keyword>
<dbReference type="Pfam" id="PF02936">
    <property type="entry name" value="COX4"/>
    <property type="match status" value="1"/>
</dbReference>
<feature type="domain" description="Major facilitator superfamily (MFS) profile" evidence="17">
    <location>
        <begin position="72"/>
        <end position="502"/>
    </location>
</feature>
<comment type="pathway">
    <text evidence="3">Energy metabolism; oxidative phosphorylation.</text>
</comment>
<dbReference type="GO" id="GO:0022857">
    <property type="term" value="F:transmembrane transporter activity"/>
    <property type="evidence" value="ECO:0007669"/>
    <property type="project" value="InterPro"/>
</dbReference>
<evidence type="ECO:0000256" key="5">
    <source>
        <dbReference type="ARBA" id="ARBA00008335"/>
    </source>
</evidence>
<dbReference type="PANTHER" id="PTHR23502">
    <property type="entry name" value="MAJOR FACILITATOR SUPERFAMILY"/>
    <property type="match status" value="1"/>
</dbReference>
<feature type="transmembrane region" description="Helical" evidence="16">
    <location>
        <begin position="137"/>
        <end position="158"/>
    </location>
</feature>
<feature type="transmembrane region" description="Helical" evidence="16">
    <location>
        <begin position="297"/>
        <end position="321"/>
    </location>
</feature>
<comment type="similarity">
    <text evidence="5">Belongs to the major facilitator superfamily.</text>
</comment>
<keyword evidence="11" id="KW-0496">Mitochondrion</keyword>
<keyword evidence="6 16" id="KW-0812">Transmembrane</keyword>
<comment type="caution">
    <text evidence="18">The sequence shown here is derived from an EMBL/GenBank/DDBJ whole genome shotgun (WGS) entry which is preliminary data.</text>
</comment>
<dbReference type="InterPro" id="IPR004203">
    <property type="entry name" value="Cyt_c_oxidase_su4_fam"/>
</dbReference>
<dbReference type="Gene3D" id="1.10.442.10">
    <property type="entry name" value="Cytochrome c oxidase subunit IV"/>
    <property type="match status" value="1"/>
</dbReference>
<feature type="transmembrane region" description="Helical" evidence="16">
    <location>
        <begin position="111"/>
        <end position="130"/>
    </location>
</feature>
<dbReference type="AlphaFoldDB" id="A0A9P7HAY3"/>
<feature type="transmembrane region" description="Helical" evidence="16">
    <location>
        <begin position="227"/>
        <end position="247"/>
    </location>
</feature>
<feature type="transmembrane region" description="Helical" evidence="16">
    <location>
        <begin position="71"/>
        <end position="91"/>
    </location>
</feature>
<feature type="transmembrane region" description="Helical" evidence="16">
    <location>
        <begin position="475"/>
        <end position="495"/>
    </location>
</feature>
<dbReference type="CDD" id="cd17323">
    <property type="entry name" value="MFS_Tpo1_MDR_like"/>
    <property type="match status" value="1"/>
</dbReference>
<dbReference type="GO" id="GO:0006123">
    <property type="term" value="P:mitochondrial electron transport, cytochrome c to oxygen"/>
    <property type="evidence" value="ECO:0007669"/>
    <property type="project" value="InterPro"/>
</dbReference>
<dbReference type="FunFam" id="1.20.1250.20:FF:000011">
    <property type="entry name" value="MFS multidrug transporter, putative"/>
    <property type="match status" value="1"/>
</dbReference>
<feature type="region of interest" description="Disordered" evidence="15">
    <location>
        <begin position="1"/>
        <end position="20"/>
    </location>
</feature>
<comment type="subcellular location">
    <subcellularLocation>
        <location evidence="1">Membrane</location>
        <topology evidence="1">Multi-pass membrane protein</topology>
    </subcellularLocation>
    <subcellularLocation>
        <location evidence="2">Mitochondrion inner membrane</location>
        <topology evidence="2">Single-pass membrane protein</topology>
    </subcellularLocation>
</comment>
<evidence type="ECO:0000256" key="14">
    <source>
        <dbReference type="ARBA" id="ARBA00081365"/>
    </source>
</evidence>
<evidence type="ECO:0000256" key="15">
    <source>
        <dbReference type="SAM" id="MobiDB-lite"/>
    </source>
</evidence>
<evidence type="ECO:0000256" key="2">
    <source>
        <dbReference type="ARBA" id="ARBA00004434"/>
    </source>
</evidence>
<evidence type="ECO:0000256" key="3">
    <source>
        <dbReference type="ARBA" id="ARBA00004673"/>
    </source>
</evidence>
<dbReference type="PANTHER" id="PTHR23502:SF68">
    <property type="entry name" value="MULTIDRUG TRANSPORTER, PUTATIVE (AFU_ORTHOLOGUE AFUA_3G01120)-RELATED"/>
    <property type="match status" value="1"/>
</dbReference>
<evidence type="ECO:0000256" key="11">
    <source>
        <dbReference type="ARBA" id="ARBA00023128"/>
    </source>
</evidence>